<dbReference type="InterPro" id="IPR008753">
    <property type="entry name" value="Peptidase_M13_N"/>
</dbReference>
<dbReference type="AlphaFoldDB" id="A0AAV4RYX9"/>
<dbReference type="PANTHER" id="PTHR11733">
    <property type="entry name" value="ZINC METALLOPROTEASE FAMILY M13 NEPRILYSIN-RELATED"/>
    <property type="match status" value="1"/>
</dbReference>
<dbReference type="Proteomes" id="UP001054945">
    <property type="component" value="Unassembled WGS sequence"/>
</dbReference>
<name>A0AAV4RYX9_CAEEX</name>
<evidence type="ECO:0000313" key="4">
    <source>
        <dbReference type="Proteomes" id="UP001054945"/>
    </source>
</evidence>
<organism evidence="3 4">
    <name type="scientific">Caerostris extrusa</name>
    <name type="common">Bark spider</name>
    <name type="synonym">Caerostris bankana</name>
    <dbReference type="NCBI Taxonomy" id="172846"/>
    <lineage>
        <taxon>Eukaryota</taxon>
        <taxon>Metazoa</taxon>
        <taxon>Ecdysozoa</taxon>
        <taxon>Arthropoda</taxon>
        <taxon>Chelicerata</taxon>
        <taxon>Arachnida</taxon>
        <taxon>Araneae</taxon>
        <taxon>Araneomorphae</taxon>
        <taxon>Entelegynae</taxon>
        <taxon>Araneoidea</taxon>
        <taxon>Araneidae</taxon>
        <taxon>Caerostris</taxon>
    </lineage>
</organism>
<dbReference type="GO" id="GO:0005886">
    <property type="term" value="C:plasma membrane"/>
    <property type="evidence" value="ECO:0007669"/>
    <property type="project" value="TreeGrafter"/>
</dbReference>
<reference evidence="3 4" key="1">
    <citation type="submission" date="2021-06" db="EMBL/GenBank/DDBJ databases">
        <title>Caerostris extrusa draft genome.</title>
        <authorList>
            <person name="Kono N."/>
            <person name="Arakawa K."/>
        </authorList>
    </citation>
    <scope>NUCLEOTIDE SEQUENCE [LARGE SCALE GENOMIC DNA]</scope>
</reference>
<dbReference type="InterPro" id="IPR024079">
    <property type="entry name" value="MetalloPept_cat_dom_sf"/>
</dbReference>
<dbReference type="PANTHER" id="PTHR11733:SF167">
    <property type="entry name" value="FI17812P1-RELATED"/>
    <property type="match status" value="1"/>
</dbReference>
<dbReference type="InterPro" id="IPR000718">
    <property type="entry name" value="Peptidase_M13"/>
</dbReference>
<proteinExistence type="inferred from homology"/>
<accession>A0AAV4RYX9</accession>
<comment type="similarity">
    <text evidence="1">Belongs to the peptidase M13 family.</text>
</comment>
<sequence>MENILKLCQWTQKKRQQFITDVIEMETDITRAIEQSEVSPGHILSPEYTQLVRDLWRSIIGEAVQEIEIVSICQYDLESILSTINNAQPEKAVSYVTWRMLSELIQYLGSDYRNLHLRFMSQLPGWDYGFESKWQECSDLIRKEFGLAAYKALLDAGYVQIRQIQETKDAFLKLKEIFCTLFNLWIGPKDPLWQAHSENSINQISIEDNPFGGVSNYDYNSNTVHIDIGLFQPPIFMNFGNIPKYFKFGEYSLLAREMTHAFDATGTFYDGTGDSAFKIKTALLQNSSEDFNVGLLNTVIADIGSFLILYGGLSAHLETWGKETHLPGVNLTKPQIYYVRVAQYPDHVRLHAMFTTTEGQVNTAVSNMKDFGEVFRCPPRTALNPEVKCNLL</sequence>
<dbReference type="GO" id="GO:0016485">
    <property type="term" value="P:protein processing"/>
    <property type="evidence" value="ECO:0007669"/>
    <property type="project" value="TreeGrafter"/>
</dbReference>
<gene>
    <name evidence="3" type="primary">X975_02333</name>
    <name evidence="3" type="ORF">CEXT_31331</name>
</gene>
<dbReference type="Pfam" id="PF05649">
    <property type="entry name" value="Peptidase_M13_N"/>
    <property type="match status" value="1"/>
</dbReference>
<dbReference type="EMBL" id="BPLR01008561">
    <property type="protein sequence ID" value="GIY25571.1"/>
    <property type="molecule type" value="Genomic_DNA"/>
</dbReference>
<protein>
    <submittedName>
        <fullName evidence="3">Endothelin-converting enzyme 2</fullName>
    </submittedName>
</protein>
<feature type="domain" description="Peptidase M13 N-terminal" evidence="2">
    <location>
        <begin position="1"/>
        <end position="152"/>
    </location>
</feature>
<comment type="caution">
    <text evidence="3">The sequence shown here is derived from an EMBL/GenBank/DDBJ whole genome shotgun (WGS) entry which is preliminary data.</text>
</comment>
<evidence type="ECO:0000313" key="3">
    <source>
        <dbReference type="EMBL" id="GIY25571.1"/>
    </source>
</evidence>
<dbReference type="Gene3D" id="3.40.390.10">
    <property type="entry name" value="Collagenase (Catalytic Domain)"/>
    <property type="match status" value="1"/>
</dbReference>
<dbReference type="SUPFAM" id="SSF55486">
    <property type="entry name" value="Metalloproteases ('zincins'), catalytic domain"/>
    <property type="match status" value="1"/>
</dbReference>
<dbReference type="PROSITE" id="PS51885">
    <property type="entry name" value="NEPRILYSIN"/>
    <property type="match status" value="1"/>
</dbReference>
<evidence type="ECO:0000256" key="1">
    <source>
        <dbReference type="ARBA" id="ARBA00007357"/>
    </source>
</evidence>
<evidence type="ECO:0000259" key="2">
    <source>
        <dbReference type="Pfam" id="PF05649"/>
    </source>
</evidence>
<dbReference type="GO" id="GO:0004222">
    <property type="term" value="F:metalloendopeptidase activity"/>
    <property type="evidence" value="ECO:0007669"/>
    <property type="project" value="InterPro"/>
</dbReference>
<keyword evidence="4" id="KW-1185">Reference proteome</keyword>